<dbReference type="InterPro" id="IPR012338">
    <property type="entry name" value="Beta-lactam/transpept-like"/>
</dbReference>
<protein>
    <submittedName>
        <fullName evidence="2">CubicO group peptidase (Beta-lactamase class C family)</fullName>
    </submittedName>
</protein>
<dbReference type="Gene3D" id="3.40.710.10">
    <property type="entry name" value="DD-peptidase/beta-lactamase superfamily"/>
    <property type="match status" value="1"/>
</dbReference>
<dbReference type="InterPro" id="IPR001466">
    <property type="entry name" value="Beta-lactam-related"/>
</dbReference>
<evidence type="ECO:0000259" key="1">
    <source>
        <dbReference type="Pfam" id="PF00144"/>
    </source>
</evidence>
<dbReference type="InterPro" id="IPR052907">
    <property type="entry name" value="Beta-lactamase/esterase"/>
</dbReference>
<dbReference type="RefSeq" id="WP_123753150.1">
    <property type="nucleotide sequence ID" value="NZ_RJUR01000014.1"/>
</dbReference>
<reference evidence="2 3" key="1">
    <citation type="submission" date="2018-11" db="EMBL/GenBank/DDBJ databases">
        <title>Genomic analyses of the natural microbiome of Caenorhabditis elegans.</title>
        <authorList>
            <person name="Samuel B."/>
        </authorList>
    </citation>
    <scope>NUCLEOTIDE SEQUENCE [LARGE SCALE GENOMIC DNA]</scope>
    <source>
        <strain evidence="2 3">BIGb0473</strain>
    </source>
</reference>
<dbReference type="PANTHER" id="PTHR43319">
    <property type="entry name" value="BETA-LACTAMASE-RELATED"/>
    <property type="match status" value="1"/>
</dbReference>
<sequence length="382" mass="41828">MQVQGRCDAAFEPVRQAFAAILDEPHERGGGVCIQVGGKTVVDIWGGVKDAHGHAPWQRDTLVNAYCTIKPITAVAVLMLVERGRLGLDDPVAKHWPEFARHGKERITLRQVLSHTSGLPALRLPDRTPHMYDWNHMVQVTADEQPWWSPGTQVGYGATTYGWIIGELIRRVDGRDAGVFIHQEILEPHALDVFLGVPADQFKRIAHFEHAPGRVGDRFAQDLRTLILNEPAHVATLAFTNPSLSPTRTGNPRWWGYHQPGVCSHGNAHGLVGFYSALLQGKLLGPQLLKAFGTEQSAGFDQTLRRPMRYGLGCMMEHAADPDASYCMGPQAFGHVGLGGPVAFADPDLEMSFGFVTTTMGSHVLMDPRARTLAALAFAAVE</sequence>
<dbReference type="SUPFAM" id="SSF56601">
    <property type="entry name" value="beta-lactamase/transpeptidase-like"/>
    <property type="match status" value="1"/>
</dbReference>
<evidence type="ECO:0000313" key="2">
    <source>
        <dbReference type="EMBL" id="ROQ49078.1"/>
    </source>
</evidence>
<dbReference type="Proteomes" id="UP000269115">
    <property type="component" value="Unassembled WGS sequence"/>
</dbReference>
<feature type="domain" description="Beta-lactamase-related" evidence="1">
    <location>
        <begin position="14"/>
        <end position="374"/>
    </location>
</feature>
<dbReference type="Pfam" id="PF00144">
    <property type="entry name" value="Beta-lactamase"/>
    <property type="match status" value="1"/>
</dbReference>
<comment type="caution">
    <text evidence="2">The sequence shown here is derived from an EMBL/GenBank/DDBJ whole genome shotgun (WGS) entry which is preliminary data.</text>
</comment>
<dbReference type="PANTHER" id="PTHR43319:SF3">
    <property type="entry name" value="BETA-LACTAMASE-RELATED DOMAIN-CONTAINING PROTEIN"/>
    <property type="match status" value="1"/>
</dbReference>
<organism evidence="2 3">
    <name type="scientific">Pseudomonas putida</name>
    <name type="common">Arthrobacter siderocapsulatus</name>
    <dbReference type="NCBI Taxonomy" id="303"/>
    <lineage>
        <taxon>Bacteria</taxon>
        <taxon>Pseudomonadati</taxon>
        <taxon>Pseudomonadota</taxon>
        <taxon>Gammaproteobacteria</taxon>
        <taxon>Pseudomonadales</taxon>
        <taxon>Pseudomonadaceae</taxon>
        <taxon>Pseudomonas</taxon>
    </lineage>
</organism>
<proteinExistence type="predicted"/>
<name>A0A9X8HHR2_PSEPU</name>
<evidence type="ECO:0000313" key="3">
    <source>
        <dbReference type="Proteomes" id="UP000269115"/>
    </source>
</evidence>
<dbReference type="EMBL" id="RJUR01000014">
    <property type="protein sequence ID" value="ROQ49078.1"/>
    <property type="molecule type" value="Genomic_DNA"/>
</dbReference>
<gene>
    <name evidence="2" type="ORF">EDF85_3384</name>
</gene>
<accession>A0A9X8HHR2</accession>
<dbReference type="AlphaFoldDB" id="A0A9X8HHR2"/>